<evidence type="ECO:0000256" key="1">
    <source>
        <dbReference type="ARBA" id="ARBA00004067"/>
    </source>
</evidence>
<dbReference type="GO" id="GO:0006260">
    <property type="term" value="P:DNA replication"/>
    <property type="evidence" value="ECO:0007669"/>
    <property type="project" value="UniProtKB-KW"/>
</dbReference>
<dbReference type="Gene3D" id="2.40.50.140">
    <property type="entry name" value="Nucleic acid-binding proteins"/>
    <property type="match status" value="1"/>
</dbReference>
<dbReference type="NCBIfam" id="NF005932">
    <property type="entry name" value="PRK07956.1"/>
    <property type="match status" value="1"/>
</dbReference>
<dbReference type="PANTHER" id="PTHR23389:SF9">
    <property type="entry name" value="DNA LIGASE"/>
    <property type="match status" value="1"/>
</dbReference>
<evidence type="ECO:0000256" key="13">
    <source>
        <dbReference type="ARBA" id="ARBA00034005"/>
    </source>
</evidence>
<dbReference type="InterPro" id="IPR010994">
    <property type="entry name" value="RuvA_2-like"/>
</dbReference>
<evidence type="ECO:0000256" key="4">
    <source>
        <dbReference type="ARBA" id="ARBA00022598"/>
    </source>
</evidence>
<dbReference type="NCBIfam" id="TIGR00575">
    <property type="entry name" value="dnlj"/>
    <property type="match status" value="1"/>
</dbReference>
<dbReference type="InterPro" id="IPR033136">
    <property type="entry name" value="DNA_ligase_CS"/>
</dbReference>
<feature type="binding site" evidence="15">
    <location>
        <position position="308"/>
    </location>
    <ligand>
        <name>NAD(+)</name>
        <dbReference type="ChEBI" id="CHEBI:57540"/>
    </ligand>
</feature>
<dbReference type="Gene3D" id="3.40.50.10190">
    <property type="entry name" value="BRCT domain"/>
    <property type="match status" value="1"/>
</dbReference>
<name>A0A1F4T482_UNCSA</name>
<evidence type="ECO:0000256" key="16">
    <source>
        <dbReference type="RuleBase" id="RU000618"/>
    </source>
</evidence>
<keyword evidence="10 15" id="KW-0520">NAD</keyword>
<dbReference type="PROSITE" id="PS01056">
    <property type="entry name" value="DNA_LIGASE_N2"/>
    <property type="match status" value="1"/>
</dbReference>
<dbReference type="Gene3D" id="1.10.150.20">
    <property type="entry name" value="5' to 3' exonuclease, C-terminal subdomain"/>
    <property type="match status" value="2"/>
</dbReference>
<feature type="binding site" evidence="15">
    <location>
        <position position="402"/>
    </location>
    <ligand>
        <name>Zn(2+)</name>
        <dbReference type="ChEBI" id="CHEBI:29105"/>
    </ligand>
</feature>
<dbReference type="InterPro" id="IPR018239">
    <property type="entry name" value="DNA_ligase_AS"/>
</dbReference>
<keyword evidence="5 15" id="KW-0235">DNA replication</keyword>
<comment type="catalytic activity">
    <reaction evidence="13 15 16">
        <text>NAD(+) + (deoxyribonucleotide)n-3'-hydroxyl + 5'-phospho-(deoxyribonucleotide)m = (deoxyribonucleotide)n+m + AMP + beta-nicotinamide D-nucleotide.</text>
        <dbReference type="EC" id="6.5.1.2"/>
    </reaction>
</comment>
<dbReference type="Pfam" id="PF03120">
    <property type="entry name" value="OB_DNA_ligase"/>
    <property type="match status" value="1"/>
</dbReference>
<dbReference type="InterPro" id="IPR004149">
    <property type="entry name" value="Znf_DNAligase_C4"/>
</dbReference>
<keyword evidence="11 15" id="KW-0234">DNA repair</keyword>
<evidence type="ECO:0000256" key="6">
    <source>
        <dbReference type="ARBA" id="ARBA00022723"/>
    </source>
</evidence>
<dbReference type="Pfam" id="PF01653">
    <property type="entry name" value="DNA_ligase_aden"/>
    <property type="match status" value="1"/>
</dbReference>
<comment type="cofactor">
    <cofactor evidence="15">
        <name>Mg(2+)</name>
        <dbReference type="ChEBI" id="CHEBI:18420"/>
    </cofactor>
    <cofactor evidence="15">
        <name>Mn(2+)</name>
        <dbReference type="ChEBI" id="CHEBI:29035"/>
    </cofactor>
</comment>
<dbReference type="Gene3D" id="1.10.287.610">
    <property type="entry name" value="Helix hairpin bin"/>
    <property type="match status" value="1"/>
</dbReference>
<evidence type="ECO:0000256" key="2">
    <source>
        <dbReference type="ARBA" id="ARBA00012722"/>
    </source>
</evidence>
<dbReference type="GO" id="GO:0003911">
    <property type="term" value="F:DNA ligase (NAD+) activity"/>
    <property type="evidence" value="ECO:0007669"/>
    <property type="project" value="UniProtKB-UniRule"/>
</dbReference>
<dbReference type="Pfam" id="PF12826">
    <property type="entry name" value="HHH_2"/>
    <property type="match status" value="1"/>
</dbReference>
<dbReference type="FunFam" id="1.10.150.20:FF:000007">
    <property type="entry name" value="DNA ligase"/>
    <property type="match status" value="1"/>
</dbReference>
<dbReference type="GO" id="GO:0003677">
    <property type="term" value="F:DNA binding"/>
    <property type="evidence" value="ECO:0007669"/>
    <property type="project" value="InterPro"/>
</dbReference>
<keyword evidence="8 15" id="KW-0862">Zinc</keyword>
<feature type="active site" description="N6-AMP-lysine intermediate" evidence="15">
    <location>
        <position position="116"/>
    </location>
</feature>
<dbReference type="InterPro" id="IPR041663">
    <property type="entry name" value="DisA/LigA_HHH"/>
</dbReference>
<keyword evidence="4 15" id="KW-0436">Ligase</keyword>
<dbReference type="InterPro" id="IPR013840">
    <property type="entry name" value="DNAligase_N"/>
</dbReference>
<dbReference type="InterPro" id="IPR003583">
    <property type="entry name" value="Hlx-hairpin-Hlx_DNA-bd_motif"/>
</dbReference>
<evidence type="ECO:0000256" key="8">
    <source>
        <dbReference type="ARBA" id="ARBA00022833"/>
    </source>
</evidence>
<evidence type="ECO:0000313" key="19">
    <source>
        <dbReference type="Proteomes" id="UP000178602"/>
    </source>
</evidence>
<dbReference type="InterPro" id="IPR013839">
    <property type="entry name" value="DNAligase_adenylation"/>
</dbReference>
<dbReference type="GO" id="GO:0046872">
    <property type="term" value="F:metal ion binding"/>
    <property type="evidence" value="ECO:0007669"/>
    <property type="project" value="UniProtKB-KW"/>
</dbReference>
<evidence type="ECO:0000256" key="3">
    <source>
        <dbReference type="ARBA" id="ARBA00013308"/>
    </source>
</evidence>
<feature type="binding site" evidence="15">
    <location>
        <position position="284"/>
    </location>
    <ligand>
        <name>NAD(+)</name>
        <dbReference type="ChEBI" id="CHEBI:57540"/>
    </ligand>
</feature>
<dbReference type="InterPro" id="IPR012340">
    <property type="entry name" value="NA-bd_OB-fold"/>
</dbReference>
<dbReference type="Proteomes" id="UP000178602">
    <property type="component" value="Unassembled WGS sequence"/>
</dbReference>
<feature type="domain" description="BRCT" evidence="17">
    <location>
        <begin position="582"/>
        <end position="648"/>
    </location>
</feature>
<evidence type="ECO:0000256" key="11">
    <source>
        <dbReference type="ARBA" id="ARBA00023204"/>
    </source>
</evidence>
<dbReference type="GO" id="GO:0005829">
    <property type="term" value="C:cytosol"/>
    <property type="evidence" value="ECO:0007669"/>
    <property type="project" value="TreeGrafter"/>
</dbReference>
<dbReference type="AlphaFoldDB" id="A0A1F4T482"/>
<dbReference type="PIRSF" id="PIRSF001604">
    <property type="entry name" value="LigA"/>
    <property type="match status" value="1"/>
</dbReference>
<feature type="binding site" evidence="15">
    <location>
        <position position="137"/>
    </location>
    <ligand>
        <name>NAD(+)</name>
        <dbReference type="ChEBI" id="CHEBI:57540"/>
    </ligand>
</feature>
<dbReference type="FunFam" id="2.40.50.140:FF:000012">
    <property type="entry name" value="DNA ligase"/>
    <property type="match status" value="1"/>
</dbReference>
<evidence type="ECO:0000256" key="7">
    <source>
        <dbReference type="ARBA" id="ARBA00022763"/>
    </source>
</evidence>
<feature type="binding site" evidence="15">
    <location>
        <position position="425"/>
    </location>
    <ligand>
        <name>Zn(2+)</name>
        <dbReference type="ChEBI" id="CHEBI:29105"/>
    </ligand>
</feature>
<evidence type="ECO:0000256" key="12">
    <source>
        <dbReference type="ARBA" id="ARBA00023211"/>
    </source>
</evidence>
<feature type="binding site" evidence="15">
    <location>
        <position position="171"/>
    </location>
    <ligand>
        <name>NAD(+)</name>
        <dbReference type="ChEBI" id="CHEBI:57540"/>
    </ligand>
</feature>
<evidence type="ECO:0000256" key="9">
    <source>
        <dbReference type="ARBA" id="ARBA00022842"/>
    </source>
</evidence>
<evidence type="ECO:0000313" key="18">
    <source>
        <dbReference type="EMBL" id="OGC27601.1"/>
    </source>
</evidence>
<dbReference type="SMART" id="SM00278">
    <property type="entry name" value="HhH1"/>
    <property type="match status" value="3"/>
</dbReference>
<dbReference type="InterPro" id="IPR004150">
    <property type="entry name" value="NAD_DNA_ligase_OB"/>
</dbReference>
<protein>
    <recommendedName>
        <fullName evidence="3 15">DNA ligase</fullName>
        <ecNumber evidence="2 15">6.5.1.2</ecNumber>
    </recommendedName>
    <alternativeName>
        <fullName evidence="15">Polydeoxyribonucleotide synthase [NAD(+)]</fullName>
    </alternativeName>
</protein>
<dbReference type="InterPro" id="IPR001679">
    <property type="entry name" value="DNA_ligase"/>
</dbReference>
<dbReference type="Gene3D" id="3.30.470.30">
    <property type="entry name" value="DNA ligase/mRNA capping enzyme"/>
    <property type="match status" value="1"/>
</dbReference>
<dbReference type="Pfam" id="PF14520">
    <property type="entry name" value="HHH_5"/>
    <property type="match status" value="1"/>
</dbReference>
<evidence type="ECO:0000256" key="14">
    <source>
        <dbReference type="ARBA" id="ARBA00060881"/>
    </source>
</evidence>
<comment type="caution">
    <text evidence="15">Lacks conserved residue(s) required for the propagation of feature annotation.</text>
</comment>
<dbReference type="SUPFAM" id="SSF47781">
    <property type="entry name" value="RuvA domain 2-like"/>
    <property type="match status" value="1"/>
</dbReference>
<dbReference type="SUPFAM" id="SSF56091">
    <property type="entry name" value="DNA ligase/mRNA capping enzyme, catalytic domain"/>
    <property type="match status" value="1"/>
</dbReference>
<dbReference type="EMBL" id="MEUG01000001">
    <property type="protein sequence ID" value="OGC27601.1"/>
    <property type="molecule type" value="Genomic_DNA"/>
</dbReference>
<dbReference type="Pfam" id="PF00533">
    <property type="entry name" value="BRCT"/>
    <property type="match status" value="1"/>
</dbReference>
<dbReference type="SMART" id="SM00532">
    <property type="entry name" value="LIGANc"/>
    <property type="match status" value="1"/>
</dbReference>
<dbReference type="Gene3D" id="6.20.10.30">
    <property type="match status" value="1"/>
</dbReference>
<sequence length="664" mass="74946">MSKEKDIKRIKELRSLLHHHDYLYYVEDKPTISDADYDDRFRELKSLESKYPDLVTPDSPTQRVGGEPLKEFKPYQHKKPLLSLDNAMNLEELDDFDRRVREALGEEKIEYAAELKMDGLAVALVYKKGHFAVGSTRGDGVRGEDITQNLKTVKAIPLVLNEEIDLEVRGETYLPYDDFLKLNEERQEKGEALFANPRNAAAGSVRQLDPRITAGRPLDIFLYYGEVPEMATHLETLKYLKKLGFKTNPNTRQCLGLSEVKEYIKEWEKKREKLPYEIDGIVIKVNKLNDQKKLGFTARAPRWAIAFKYPPMQAETVIENIEVQVGRTGAITPVAHLKPVHLAGVVVKRATLHNEDEIRRKEIKIGDHVKVQRAGEVIPEVVEVVKSKRSGYEKEFHMPTACPVCGGKIYRPEGEAIARCTNFACPAQVKERIRHFTTREAMDIEHAGPALIDQLVEKKLIADAADLYTLTKEDILKLERMGEKSAQNVIDSIQGSLSRPFDRLIYSLGIRLVGRRTAQLLADHYFDLDELANATAEELGKIHEIGPKVAEGIVVFFKEKENRHLIEKLVKAGVKVKGGGKRQTGPLKGKKFVFTGGMEHYTRPEAEELVRQLGGSASSAVSKETDYVVAGTDPGSKYDKAKKFGVTILTEGEFVALTHRYDKS</sequence>
<keyword evidence="6 15" id="KW-0479">Metal-binding</keyword>
<evidence type="ECO:0000256" key="15">
    <source>
        <dbReference type="HAMAP-Rule" id="MF_01588"/>
    </source>
</evidence>
<dbReference type="CDD" id="cd00114">
    <property type="entry name" value="LIGANc"/>
    <property type="match status" value="1"/>
</dbReference>
<dbReference type="PROSITE" id="PS50172">
    <property type="entry name" value="BRCT"/>
    <property type="match status" value="1"/>
</dbReference>
<dbReference type="PANTHER" id="PTHR23389">
    <property type="entry name" value="CHROMOSOME TRANSMISSION FIDELITY FACTOR 18"/>
    <property type="match status" value="1"/>
</dbReference>
<comment type="caution">
    <text evidence="18">The sequence shown here is derived from an EMBL/GenBank/DDBJ whole genome shotgun (WGS) entry which is preliminary data.</text>
</comment>
<comment type="function">
    <text evidence="1 15">DNA ligase that catalyzes the formation of phosphodiester linkages between 5'-phosphoryl and 3'-hydroxyl groups in double-stranded DNA using NAD as a coenzyme and as the energy source for the reaction. It is essential for DNA replication and repair of damaged DNA.</text>
</comment>
<feature type="binding site" evidence="15">
    <location>
        <position position="114"/>
    </location>
    <ligand>
        <name>NAD(+)</name>
        <dbReference type="ChEBI" id="CHEBI:57540"/>
    </ligand>
</feature>
<organism evidence="18 19">
    <name type="scientific">candidate division WOR-1 bacterium RIFOXYC12_FULL_54_18</name>
    <dbReference type="NCBI Taxonomy" id="1802584"/>
    <lineage>
        <taxon>Bacteria</taxon>
        <taxon>Bacillati</taxon>
        <taxon>Saganbacteria</taxon>
    </lineage>
</organism>
<keyword evidence="12 15" id="KW-0464">Manganese</keyword>
<dbReference type="HAMAP" id="MF_01588">
    <property type="entry name" value="DNA_ligase_A"/>
    <property type="match status" value="1"/>
</dbReference>
<dbReference type="FunFam" id="3.30.470.30:FF:000001">
    <property type="entry name" value="DNA ligase"/>
    <property type="match status" value="1"/>
</dbReference>
<proteinExistence type="inferred from homology"/>
<accession>A0A1F4T482</accession>
<feature type="binding site" evidence="15">
    <location>
        <position position="405"/>
    </location>
    <ligand>
        <name>Zn(2+)</name>
        <dbReference type="ChEBI" id="CHEBI:29105"/>
    </ligand>
</feature>
<reference evidence="18 19" key="1">
    <citation type="journal article" date="2016" name="Nat. Commun.">
        <title>Thousands of microbial genomes shed light on interconnected biogeochemical processes in an aquifer system.</title>
        <authorList>
            <person name="Anantharaman K."/>
            <person name="Brown C.T."/>
            <person name="Hug L.A."/>
            <person name="Sharon I."/>
            <person name="Castelle C.J."/>
            <person name="Probst A.J."/>
            <person name="Thomas B.C."/>
            <person name="Singh A."/>
            <person name="Wilkins M.J."/>
            <person name="Karaoz U."/>
            <person name="Brodie E.L."/>
            <person name="Williams K.H."/>
            <person name="Hubbard S.S."/>
            <person name="Banfield J.F."/>
        </authorList>
    </citation>
    <scope>NUCLEOTIDE SEQUENCE [LARGE SCALE GENOMIC DNA]</scope>
</reference>
<comment type="similarity">
    <text evidence="14 15">Belongs to the NAD-dependent DNA ligase family. LigA subfamily.</text>
</comment>
<dbReference type="EC" id="6.5.1.2" evidence="2 15"/>
<dbReference type="InterPro" id="IPR001357">
    <property type="entry name" value="BRCT_dom"/>
</dbReference>
<dbReference type="FunFam" id="1.10.287.610:FF:000002">
    <property type="entry name" value="DNA ligase"/>
    <property type="match status" value="1"/>
</dbReference>
<dbReference type="Pfam" id="PF22745">
    <property type="entry name" value="Nlig-Ia"/>
    <property type="match status" value="1"/>
</dbReference>
<keyword evidence="7 15" id="KW-0227">DNA damage</keyword>
<dbReference type="SUPFAM" id="SSF50249">
    <property type="entry name" value="Nucleic acid-binding proteins"/>
    <property type="match status" value="1"/>
</dbReference>
<dbReference type="PROSITE" id="PS01055">
    <property type="entry name" value="DNA_LIGASE_N1"/>
    <property type="match status" value="1"/>
</dbReference>
<evidence type="ECO:0000259" key="17">
    <source>
        <dbReference type="PROSITE" id="PS50172"/>
    </source>
</evidence>
<dbReference type="FunFam" id="1.10.150.20:FF:000006">
    <property type="entry name" value="DNA ligase"/>
    <property type="match status" value="1"/>
</dbReference>
<feature type="binding site" evidence="15">
    <location>
        <begin position="34"/>
        <end position="38"/>
    </location>
    <ligand>
        <name>NAD(+)</name>
        <dbReference type="ChEBI" id="CHEBI:57540"/>
    </ligand>
</feature>
<dbReference type="SUPFAM" id="SSF52113">
    <property type="entry name" value="BRCT domain"/>
    <property type="match status" value="1"/>
</dbReference>
<feature type="binding site" evidence="15">
    <location>
        <begin position="83"/>
        <end position="84"/>
    </location>
    <ligand>
        <name>NAD(+)</name>
        <dbReference type="ChEBI" id="CHEBI:57540"/>
    </ligand>
</feature>
<keyword evidence="9 15" id="KW-0460">Magnesium</keyword>
<dbReference type="GO" id="GO:0006281">
    <property type="term" value="P:DNA repair"/>
    <property type="evidence" value="ECO:0007669"/>
    <property type="project" value="UniProtKB-KW"/>
</dbReference>
<gene>
    <name evidence="15 18" type="primary">ligA</name>
    <name evidence="18" type="ORF">A3K49_01070</name>
</gene>
<evidence type="ECO:0000256" key="10">
    <source>
        <dbReference type="ARBA" id="ARBA00023027"/>
    </source>
</evidence>
<dbReference type="CDD" id="cd17748">
    <property type="entry name" value="BRCT_DNA_ligase_like"/>
    <property type="match status" value="1"/>
</dbReference>
<dbReference type="SMART" id="SM00292">
    <property type="entry name" value="BRCT"/>
    <property type="match status" value="1"/>
</dbReference>
<dbReference type="Pfam" id="PF03119">
    <property type="entry name" value="DNA_ligase_ZBD"/>
    <property type="match status" value="1"/>
</dbReference>
<dbReference type="InterPro" id="IPR036420">
    <property type="entry name" value="BRCT_dom_sf"/>
</dbReference>
<evidence type="ECO:0000256" key="5">
    <source>
        <dbReference type="ARBA" id="ARBA00022705"/>
    </source>
</evidence>